<name>A0A0A9F6Y6_ARUDO</name>
<sequence>MENQENARYQTVEEMQEKNLVPLEI</sequence>
<evidence type="ECO:0000313" key="1">
    <source>
        <dbReference type="EMBL" id="JAE08087.1"/>
    </source>
</evidence>
<protein>
    <submittedName>
        <fullName evidence="1">Uncharacterized protein</fullName>
    </submittedName>
</protein>
<accession>A0A0A9F6Y6</accession>
<organism evidence="1">
    <name type="scientific">Arundo donax</name>
    <name type="common">Giant reed</name>
    <name type="synonym">Donax arundinaceus</name>
    <dbReference type="NCBI Taxonomy" id="35708"/>
    <lineage>
        <taxon>Eukaryota</taxon>
        <taxon>Viridiplantae</taxon>
        <taxon>Streptophyta</taxon>
        <taxon>Embryophyta</taxon>
        <taxon>Tracheophyta</taxon>
        <taxon>Spermatophyta</taxon>
        <taxon>Magnoliopsida</taxon>
        <taxon>Liliopsida</taxon>
        <taxon>Poales</taxon>
        <taxon>Poaceae</taxon>
        <taxon>PACMAD clade</taxon>
        <taxon>Arundinoideae</taxon>
        <taxon>Arundineae</taxon>
        <taxon>Arundo</taxon>
    </lineage>
</organism>
<dbReference type="AlphaFoldDB" id="A0A0A9F6Y6"/>
<reference evidence="1" key="2">
    <citation type="journal article" date="2015" name="Data Brief">
        <title>Shoot transcriptome of the giant reed, Arundo donax.</title>
        <authorList>
            <person name="Barrero R.A."/>
            <person name="Guerrero F.D."/>
            <person name="Moolhuijzen P."/>
            <person name="Goolsby J.A."/>
            <person name="Tidwell J."/>
            <person name="Bellgard S.E."/>
            <person name="Bellgard M.I."/>
        </authorList>
    </citation>
    <scope>NUCLEOTIDE SEQUENCE</scope>
    <source>
        <tissue evidence="1">Shoot tissue taken approximately 20 cm above the soil surface</tissue>
    </source>
</reference>
<reference evidence="1" key="1">
    <citation type="submission" date="2014-09" db="EMBL/GenBank/DDBJ databases">
        <authorList>
            <person name="Magalhaes I.L.F."/>
            <person name="Oliveira U."/>
            <person name="Santos F.R."/>
            <person name="Vidigal T.H.D.A."/>
            <person name="Brescovit A.D."/>
            <person name="Santos A.J."/>
        </authorList>
    </citation>
    <scope>NUCLEOTIDE SEQUENCE</scope>
    <source>
        <tissue evidence="1">Shoot tissue taken approximately 20 cm above the soil surface</tissue>
    </source>
</reference>
<proteinExistence type="predicted"/>
<dbReference type="EMBL" id="GBRH01189809">
    <property type="protein sequence ID" value="JAE08087.1"/>
    <property type="molecule type" value="Transcribed_RNA"/>
</dbReference>